<reference evidence="1 2" key="2">
    <citation type="journal article" date="2010" name="Stand. Genomic Sci.">
        <title>Complete genome sequence of Sebaldella termitidis type strain (NCTC 11300).</title>
        <authorList>
            <person name="Harmon-Smith M."/>
            <person name="Celia L."/>
            <person name="Chertkov O."/>
            <person name="Lapidus A."/>
            <person name="Copeland A."/>
            <person name="Glavina Del Rio T."/>
            <person name="Nolan M."/>
            <person name="Lucas S."/>
            <person name="Tice H."/>
            <person name="Cheng J.F."/>
            <person name="Han C."/>
            <person name="Detter J.C."/>
            <person name="Bruce D."/>
            <person name="Goodwin L."/>
            <person name="Pitluck S."/>
            <person name="Pati A."/>
            <person name="Liolios K."/>
            <person name="Ivanova N."/>
            <person name="Mavromatis K."/>
            <person name="Mikhailova N."/>
            <person name="Chen A."/>
            <person name="Palaniappan K."/>
            <person name="Land M."/>
            <person name="Hauser L."/>
            <person name="Chang Y.J."/>
            <person name="Jeffries C.D."/>
            <person name="Brettin T."/>
            <person name="Goker M."/>
            <person name="Beck B."/>
            <person name="Bristow J."/>
            <person name="Eisen J.A."/>
            <person name="Markowitz V."/>
            <person name="Hugenholtz P."/>
            <person name="Kyrpides N.C."/>
            <person name="Klenk H.P."/>
            <person name="Chen F."/>
        </authorList>
    </citation>
    <scope>NUCLEOTIDE SEQUENCE [LARGE SCALE GENOMIC DNA]</scope>
    <source>
        <strain evidence="2">ATCC 33386 / NCTC 11300</strain>
    </source>
</reference>
<dbReference type="HOGENOM" id="CLU_905389_0_0_0"/>
<dbReference type="Pfam" id="PF18906">
    <property type="entry name" value="Phage_tube_2"/>
    <property type="match status" value="1"/>
</dbReference>
<dbReference type="RefSeq" id="WP_012859548.1">
    <property type="nucleotide sequence ID" value="NC_013517.1"/>
</dbReference>
<dbReference type="KEGG" id="str:Sterm_0060"/>
<reference evidence="2" key="1">
    <citation type="submission" date="2009-09" db="EMBL/GenBank/DDBJ databases">
        <title>The complete chromosome of Sebaldella termitidis ATCC 33386.</title>
        <authorList>
            <consortium name="US DOE Joint Genome Institute (JGI-PGF)"/>
            <person name="Lucas S."/>
            <person name="Copeland A."/>
            <person name="Lapidus A."/>
            <person name="Glavina del Rio T."/>
            <person name="Dalin E."/>
            <person name="Tice H."/>
            <person name="Bruce D."/>
            <person name="Goodwin L."/>
            <person name="Pitluck S."/>
            <person name="Kyrpides N."/>
            <person name="Mavromatis K."/>
            <person name="Ivanova N."/>
            <person name="Mikhailova N."/>
            <person name="Sims D."/>
            <person name="Meincke L."/>
            <person name="Brettin T."/>
            <person name="Detter J.C."/>
            <person name="Han C."/>
            <person name="Larimer F."/>
            <person name="Land M."/>
            <person name="Hauser L."/>
            <person name="Markowitz V."/>
            <person name="Cheng J.F."/>
            <person name="Hugenholtz P."/>
            <person name="Woyke T."/>
            <person name="Wu D."/>
            <person name="Eisen J.A."/>
        </authorList>
    </citation>
    <scope>NUCLEOTIDE SEQUENCE [LARGE SCALE GENOMIC DNA]</scope>
    <source>
        <strain evidence="2">ATCC 33386 / NCTC 11300</strain>
    </source>
</reference>
<proteinExistence type="predicted"/>
<dbReference type="eggNOG" id="ENOG5033H78">
    <property type="taxonomic scope" value="Bacteria"/>
</dbReference>
<organism evidence="1 2">
    <name type="scientific">Sebaldella termitidis (strain ATCC 33386 / NCTC 11300)</name>
    <dbReference type="NCBI Taxonomy" id="526218"/>
    <lineage>
        <taxon>Bacteria</taxon>
        <taxon>Fusobacteriati</taxon>
        <taxon>Fusobacteriota</taxon>
        <taxon>Fusobacteriia</taxon>
        <taxon>Fusobacteriales</taxon>
        <taxon>Leptotrichiaceae</taxon>
        <taxon>Sebaldella</taxon>
    </lineage>
</organism>
<protein>
    <submittedName>
        <fullName evidence="1">Uncharacterized protein</fullName>
    </submittedName>
</protein>
<keyword evidence="2" id="KW-1185">Reference proteome</keyword>
<dbReference type="STRING" id="526218.Sterm_0060"/>
<sequence>MNIEVLAALQTAKGTAKTDTMAKLSATDYGVLPSVDKKVSEALGSGRWVRDGFVSKISVAGDVPVELTMDQLEILLAGAGFEGKVTGTDYVMTSGASIDKYLTIGVNDLDSDMFEYSKDCQISSLALNVQLEAFIKGTANIIGMDHITENTKFSGTATAVRDESLICLGSKITEKTNDITSQIESLDLTIDNKLEGKGALNSVYYKSIKQSDRGSVTLGLTFNEFNKASYMDAQDLLLANGEFKVETEFAELQDPTKKVVFEFPKCKISKNERTDLAGAGGMSKELEAFYDETIKSPVKITFKNYTSVL</sequence>
<dbReference type="Proteomes" id="UP000000845">
    <property type="component" value="Chromosome"/>
</dbReference>
<dbReference type="EMBL" id="CP001739">
    <property type="protein sequence ID" value="ACZ06948.1"/>
    <property type="molecule type" value="Genomic_DNA"/>
</dbReference>
<name>D1AJP1_SEBTE</name>
<dbReference type="AlphaFoldDB" id="D1AJP1"/>
<accession>D1AJP1</accession>
<dbReference type="InterPro" id="IPR044000">
    <property type="entry name" value="Phage_tube_2"/>
</dbReference>
<evidence type="ECO:0000313" key="2">
    <source>
        <dbReference type="Proteomes" id="UP000000845"/>
    </source>
</evidence>
<evidence type="ECO:0000313" key="1">
    <source>
        <dbReference type="EMBL" id="ACZ06948.1"/>
    </source>
</evidence>
<gene>
    <name evidence="1" type="ordered locus">Sterm_0060</name>
</gene>